<comment type="caution">
    <text evidence="14">The sequence shown here is derived from an EMBL/GenBank/DDBJ whole genome shotgun (WGS) entry which is preliminary data.</text>
</comment>
<accession>A0A9Q0HIB2</accession>
<dbReference type="OrthoDB" id="407658at2759"/>
<gene>
    <name evidence="14" type="ORF">NE237_016556</name>
</gene>
<dbReference type="GO" id="GO:0005768">
    <property type="term" value="C:endosome"/>
    <property type="evidence" value="ECO:0007669"/>
    <property type="project" value="TreeGrafter"/>
</dbReference>
<evidence type="ECO:0000256" key="10">
    <source>
        <dbReference type="ARBA" id="ARBA00023180"/>
    </source>
</evidence>
<dbReference type="GO" id="GO:0008378">
    <property type="term" value="F:galactosyltransferase activity"/>
    <property type="evidence" value="ECO:0007669"/>
    <property type="project" value="TreeGrafter"/>
</dbReference>
<evidence type="ECO:0000256" key="8">
    <source>
        <dbReference type="ARBA" id="ARBA00023034"/>
    </source>
</evidence>
<comment type="subcellular location">
    <subcellularLocation>
        <location evidence="1">Golgi apparatus membrane</location>
        <topology evidence="1">Single-pass type II membrane protein</topology>
    </subcellularLocation>
</comment>
<dbReference type="Proteomes" id="UP001141806">
    <property type="component" value="Unassembled WGS sequence"/>
</dbReference>
<dbReference type="Pfam" id="PF05637">
    <property type="entry name" value="Glyco_transf_34"/>
    <property type="match status" value="1"/>
</dbReference>
<evidence type="ECO:0000313" key="14">
    <source>
        <dbReference type="EMBL" id="KAJ4964707.1"/>
    </source>
</evidence>
<evidence type="ECO:0000256" key="3">
    <source>
        <dbReference type="ARBA" id="ARBA00022676"/>
    </source>
</evidence>
<keyword evidence="5 13" id="KW-0812">Transmembrane</keyword>
<comment type="similarity">
    <text evidence="2">Belongs to the glycosyltransferase 34 family.</text>
</comment>
<feature type="transmembrane region" description="Helical" evidence="13">
    <location>
        <begin position="40"/>
        <end position="61"/>
    </location>
</feature>
<keyword evidence="10" id="KW-0325">Glycoprotein</keyword>
<sequence length="477" mass="54898">MTSITSDQHQFRIGATTRSTATGTSKPQCRNKPSSFLSDGIVFMGGAMAALFFVWAIWSFVDTKPSPDPNEFSTSVSDPKTTTTTAVVTAKDCGCINLRDDPPAPTFYDDRSLSYTVGCREPMKNWDEKRQEWQKHHPSFADGVEDRILLVTGSQPSPCRNPIGDHLLLRSFKNKVDYSRIHGYDIFYNNALLSPEMKTFWAKIPVLRAAMVAHPEAEWIWWMDLDAVFTDMDFKLPLDRYREHNVVVHGWPNMIYGTKEPSSVSLNAGVFLIRNCQWSMEFMEVWASMGPQSPDYEEWGQRQMSTFKDKEFPESDDQSALLYLMLKGEERWGEGIYVESDYYLEGYWVEIVGTLEQIRERYTEMEKEVDQLRRRHAEVVSEYLGKAREKYLERKREKEGNDGKGKWRRPFVTHFVGCQPCNGNHNKMYSGESCWQGMEIALNFADDQVLRSFGFFRPQLLNSSVSPLSFDFPAAAS</sequence>
<dbReference type="InterPro" id="IPR029044">
    <property type="entry name" value="Nucleotide-diphossugar_trans"/>
</dbReference>
<dbReference type="InterPro" id="IPR008630">
    <property type="entry name" value="Glyco_trans_34"/>
</dbReference>
<keyword evidence="11" id="KW-0175">Coiled coil</keyword>
<evidence type="ECO:0000256" key="1">
    <source>
        <dbReference type="ARBA" id="ARBA00004323"/>
    </source>
</evidence>
<feature type="compositionally biased region" description="Low complexity" evidence="12">
    <location>
        <begin position="12"/>
        <end position="25"/>
    </location>
</feature>
<evidence type="ECO:0000256" key="12">
    <source>
        <dbReference type="SAM" id="MobiDB-lite"/>
    </source>
</evidence>
<protein>
    <submittedName>
        <fullName evidence="14">Uncharacterized protein</fullName>
    </submittedName>
</protein>
<dbReference type="AlphaFoldDB" id="A0A9Q0HIB2"/>
<dbReference type="EMBL" id="JAMYWD010000007">
    <property type="protein sequence ID" value="KAJ4964707.1"/>
    <property type="molecule type" value="Genomic_DNA"/>
</dbReference>
<keyword evidence="15" id="KW-1185">Reference proteome</keyword>
<keyword evidence="8" id="KW-0333">Golgi apparatus</keyword>
<feature type="coiled-coil region" evidence="11">
    <location>
        <begin position="355"/>
        <end position="382"/>
    </location>
</feature>
<evidence type="ECO:0000256" key="11">
    <source>
        <dbReference type="SAM" id="Coils"/>
    </source>
</evidence>
<name>A0A9Q0HIB2_9MAGN</name>
<evidence type="ECO:0000256" key="4">
    <source>
        <dbReference type="ARBA" id="ARBA00022679"/>
    </source>
</evidence>
<keyword evidence="3" id="KW-0328">Glycosyltransferase</keyword>
<evidence type="ECO:0000256" key="7">
    <source>
        <dbReference type="ARBA" id="ARBA00022989"/>
    </source>
</evidence>
<keyword evidence="9 13" id="KW-0472">Membrane</keyword>
<evidence type="ECO:0000256" key="9">
    <source>
        <dbReference type="ARBA" id="ARBA00023136"/>
    </source>
</evidence>
<keyword evidence="6" id="KW-0735">Signal-anchor</keyword>
<organism evidence="14 15">
    <name type="scientific">Protea cynaroides</name>
    <dbReference type="NCBI Taxonomy" id="273540"/>
    <lineage>
        <taxon>Eukaryota</taxon>
        <taxon>Viridiplantae</taxon>
        <taxon>Streptophyta</taxon>
        <taxon>Embryophyta</taxon>
        <taxon>Tracheophyta</taxon>
        <taxon>Spermatophyta</taxon>
        <taxon>Magnoliopsida</taxon>
        <taxon>Proteales</taxon>
        <taxon>Proteaceae</taxon>
        <taxon>Protea</taxon>
    </lineage>
</organism>
<proteinExistence type="inferred from homology"/>
<evidence type="ECO:0000256" key="5">
    <source>
        <dbReference type="ARBA" id="ARBA00022692"/>
    </source>
</evidence>
<keyword evidence="7 13" id="KW-1133">Transmembrane helix</keyword>
<dbReference type="PANTHER" id="PTHR31311:SF3">
    <property type="entry name" value="GLYCOSYLTRANSFERASE 7-RELATED"/>
    <property type="match status" value="1"/>
</dbReference>
<dbReference type="Gene3D" id="3.90.550.10">
    <property type="entry name" value="Spore Coat Polysaccharide Biosynthesis Protein SpsA, Chain A"/>
    <property type="match status" value="1"/>
</dbReference>
<reference evidence="14" key="1">
    <citation type="journal article" date="2023" name="Plant J.">
        <title>The genome of the king protea, Protea cynaroides.</title>
        <authorList>
            <person name="Chang J."/>
            <person name="Duong T.A."/>
            <person name="Schoeman C."/>
            <person name="Ma X."/>
            <person name="Roodt D."/>
            <person name="Barker N."/>
            <person name="Li Z."/>
            <person name="Van de Peer Y."/>
            <person name="Mizrachi E."/>
        </authorList>
    </citation>
    <scope>NUCLEOTIDE SEQUENCE</scope>
    <source>
        <tissue evidence="14">Young leaves</tissue>
    </source>
</reference>
<evidence type="ECO:0000256" key="13">
    <source>
        <dbReference type="SAM" id="Phobius"/>
    </source>
</evidence>
<keyword evidence="4" id="KW-0808">Transferase</keyword>
<dbReference type="FunFam" id="3.90.550.10:FF:000127">
    <property type="entry name" value="Probable glycosyltransferase 7"/>
    <property type="match status" value="1"/>
</dbReference>
<dbReference type="GO" id="GO:0000139">
    <property type="term" value="C:Golgi membrane"/>
    <property type="evidence" value="ECO:0007669"/>
    <property type="project" value="UniProtKB-SubCell"/>
</dbReference>
<evidence type="ECO:0000256" key="2">
    <source>
        <dbReference type="ARBA" id="ARBA00005664"/>
    </source>
</evidence>
<feature type="region of interest" description="Disordered" evidence="12">
    <location>
        <begin position="1"/>
        <end position="30"/>
    </location>
</feature>
<dbReference type="PANTHER" id="PTHR31311">
    <property type="entry name" value="XYLOGLUCAN 6-XYLOSYLTRANSFERASE 5-RELATED-RELATED"/>
    <property type="match status" value="1"/>
</dbReference>
<evidence type="ECO:0000313" key="15">
    <source>
        <dbReference type="Proteomes" id="UP001141806"/>
    </source>
</evidence>
<dbReference type="GO" id="GO:0005802">
    <property type="term" value="C:trans-Golgi network"/>
    <property type="evidence" value="ECO:0007669"/>
    <property type="project" value="TreeGrafter"/>
</dbReference>
<evidence type="ECO:0000256" key="6">
    <source>
        <dbReference type="ARBA" id="ARBA00022968"/>
    </source>
</evidence>